<dbReference type="InterPro" id="IPR039430">
    <property type="entry name" value="Thymidylate_kin-like_dom"/>
</dbReference>
<dbReference type="GO" id="GO:0006227">
    <property type="term" value="P:dUDP biosynthetic process"/>
    <property type="evidence" value="ECO:0007669"/>
    <property type="project" value="TreeGrafter"/>
</dbReference>
<dbReference type="GO" id="GO:0006233">
    <property type="term" value="P:dTDP biosynthetic process"/>
    <property type="evidence" value="ECO:0007669"/>
    <property type="project" value="TreeGrafter"/>
</dbReference>
<evidence type="ECO:0000313" key="6">
    <source>
        <dbReference type="Proteomes" id="UP000745577"/>
    </source>
</evidence>
<comment type="caution">
    <text evidence="5">The sequence shown here is derived from an EMBL/GenBank/DDBJ whole genome shotgun (WGS) entry which is preliminary data.</text>
</comment>
<accession>A0A955L003</accession>
<evidence type="ECO:0000313" key="5">
    <source>
        <dbReference type="EMBL" id="MCA9380432.1"/>
    </source>
</evidence>
<sequence>MFIVLDGIDGAGKGRQRSELVAKLSNTKQKVQTTDFPDHQGEIYKHVIHPALHEEISLSPQAWFLAFILDQLLWKDKIDETIGNDKAHFISDGYFTTTLAYQCKLSKVMHITDALELAEKFEVPKPDLVIFIDVDPKVAMSRKMGEEGHDEGLDIFERNISKQQKLRQAFTELANENIWTDWEIVD</sequence>
<keyword evidence="3" id="KW-0067">ATP-binding</keyword>
<dbReference type="Gene3D" id="3.40.50.300">
    <property type="entry name" value="P-loop containing nucleotide triphosphate hydrolases"/>
    <property type="match status" value="1"/>
</dbReference>
<proteinExistence type="inferred from homology"/>
<dbReference type="Proteomes" id="UP000745577">
    <property type="component" value="Unassembled WGS sequence"/>
</dbReference>
<dbReference type="AlphaFoldDB" id="A0A955L003"/>
<protein>
    <recommendedName>
        <fullName evidence="4">Thymidylate kinase-like domain-containing protein</fullName>
    </recommendedName>
</protein>
<feature type="non-terminal residue" evidence="5">
    <location>
        <position position="186"/>
    </location>
</feature>
<dbReference type="GO" id="GO:0004798">
    <property type="term" value="F:dTMP kinase activity"/>
    <property type="evidence" value="ECO:0007669"/>
    <property type="project" value="TreeGrafter"/>
</dbReference>
<evidence type="ECO:0000256" key="3">
    <source>
        <dbReference type="ARBA" id="ARBA00022840"/>
    </source>
</evidence>
<feature type="domain" description="Thymidylate kinase-like" evidence="4">
    <location>
        <begin position="5"/>
        <end position="177"/>
    </location>
</feature>
<dbReference type="PANTHER" id="PTHR10344">
    <property type="entry name" value="THYMIDYLATE KINASE"/>
    <property type="match status" value="1"/>
</dbReference>
<dbReference type="GO" id="GO:0006235">
    <property type="term" value="P:dTTP biosynthetic process"/>
    <property type="evidence" value="ECO:0007669"/>
    <property type="project" value="TreeGrafter"/>
</dbReference>
<evidence type="ECO:0000259" key="4">
    <source>
        <dbReference type="Pfam" id="PF02223"/>
    </source>
</evidence>
<dbReference type="GO" id="GO:0005737">
    <property type="term" value="C:cytoplasm"/>
    <property type="evidence" value="ECO:0007669"/>
    <property type="project" value="TreeGrafter"/>
</dbReference>
<dbReference type="InterPro" id="IPR027417">
    <property type="entry name" value="P-loop_NTPase"/>
</dbReference>
<dbReference type="EMBL" id="JAGQLL010000060">
    <property type="protein sequence ID" value="MCA9380432.1"/>
    <property type="molecule type" value="Genomic_DNA"/>
</dbReference>
<evidence type="ECO:0000256" key="1">
    <source>
        <dbReference type="ARBA" id="ARBA00009776"/>
    </source>
</evidence>
<evidence type="ECO:0000256" key="2">
    <source>
        <dbReference type="ARBA" id="ARBA00022741"/>
    </source>
</evidence>
<dbReference type="PANTHER" id="PTHR10344:SF4">
    <property type="entry name" value="UMP-CMP KINASE 2, MITOCHONDRIAL"/>
    <property type="match status" value="1"/>
</dbReference>
<name>A0A955L003_9BACT</name>
<reference evidence="5" key="1">
    <citation type="submission" date="2020-04" db="EMBL/GenBank/DDBJ databases">
        <authorList>
            <person name="Zhang T."/>
        </authorList>
    </citation>
    <scope>NUCLEOTIDE SEQUENCE</scope>
    <source>
        <strain evidence="5">HKST-UBA15</strain>
    </source>
</reference>
<dbReference type="SUPFAM" id="SSF52540">
    <property type="entry name" value="P-loop containing nucleoside triphosphate hydrolases"/>
    <property type="match status" value="1"/>
</dbReference>
<keyword evidence="2" id="KW-0547">Nucleotide-binding</keyword>
<reference evidence="5" key="2">
    <citation type="journal article" date="2021" name="Microbiome">
        <title>Successional dynamics and alternative stable states in a saline activated sludge microbial community over 9 years.</title>
        <authorList>
            <person name="Wang Y."/>
            <person name="Ye J."/>
            <person name="Ju F."/>
            <person name="Liu L."/>
            <person name="Boyd J.A."/>
            <person name="Deng Y."/>
            <person name="Parks D.H."/>
            <person name="Jiang X."/>
            <person name="Yin X."/>
            <person name="Woodcroft B.J."/>
            <person name="Tyson G.W."/>
            <person name="Hugenholtz P."/>
            <person name="Polz M.F."/>
            <person name="Zhang T."/>
        </authorList>
    </citation>
    <scope>NUCLEOTIDE SEQUENCE</scope>
    <source>
        <strain evidence="5">HKST-UBA15</strain>
    </source>
</reference>
<organism evidence="5 6">
    <name type="scientific">Candidatus Dojkabacteria bacterium</name>
    <dbReference type="NCBI Taxonomy" id="2099670"/>
    <lineage>
        <taxon>Bacteria</taxon>
        <taxon>Candidatus Dojkabacteria</taxon>
    </lineage>
</organism>
<dbReference type="GO" id="GO:0005524">
    <property type="term" value="F:ATP binding"/>
    <property type="evidence" value="ECO:0007669"/>
    <property type="project" value="UniProtKB-KW"/>
</dbReference>
<dbReference type="CDD" id="cd01672">
    <property type="entry name" value="TMPK"/>
    <property type="match status" value="1"/>
</dbReference>
<comment type="similarity">
    <text evidence="1">Belongs to the thymidylate kinase family.</text>
</comment>
<gene>
    <name evidence="5" type="ORF">KC675_04605</name>
</gene>
<dbReference type="Pfam" id="PF02223">
    <property type="entry name" value="Thymidylate_kin"/>
    <property type="match status" value="1"/>
</dbReference>